<dbReference type="OrthoDB" id="1745519at2759"/>
<reference evidence="1" key="2">
    <citation type="journal article" date="2023" name="Plants (Basel)">
        <title>Annotation of the Turnera subulata (Passifloraceae) Draft Genome Reveals the S-Locus Evolved after the Divergence of Turneroideae from Passifloroideae in a Stepwise Manner.</title>
        <authorList>
            <person name="Henning P.M."/>
            <person name="Roalson E.H."/>
            <person name="Mir W."/>
            <person name="McCubbin A.G."/>
            <person name="Shore J.S."/>
        </authorList>
    </citation>
    <scope>NUCLEOTIDE SEQUENCE</scope>
    <source>
        <strain evidence="1">F60SS</strain>
    </source>
</reference>
<sequence length="144" mass="16296">MQAKIVIVKSTADLFDFEMVFAEKDGKSDQPQQLDQTKKKKEGMPALLQGQRGASKCYEWTILMQALVCRYEPVELLQITAVGTTAKHLIEGTGKGLMSFARTKKKKEEMPALLQGQRGGSKCYFQLKQEYSKFDRILHDIFAS</sequence>
<accession>A0A9Q0FW30</accession>
<dbReference type="Proteomes" id="UP001141552">
    <property type="component" value="Unassembled WGS sequence"/>
</dbReference>
<evidence type="ECO:0000313" key="2">
    <source>
        <dbReference type="Proteomes" id="UP001141552"/>
    </source>
</evidence>
<gene>
    <name evidence="1" type="ORF">Tsubulata_046098</name>
</gene>
<proteinExistence type="predicted"/>
<evidence type="ECO:0000313" key="1">
    <source>
        <dbReference type="EMBL" id="KAJ4837710.1"/>
    </source>
</evidence>
<keyword evidence="2" id="KW-1185">Reference proteome</keyword>
<comment type="caution">
    <text evidence="1">The sequence shown here is derived from an EMBL/GenBank/DDBJ whole genome shotgun (WGS) entry which is preliminary data.</text>
</comment>
<protein>
    <submittedName>
        <fullName evidence="1">Uncharacterized protein</fullName>
    </submittedName>
</protein>
<dbReference type="EMBL" id="JAKUCV010003758">
    <property type="protein sequence ID" value="KAJ4837710.1"/>
    <property type="molecule type" value="Genomic_DNA"/>
</dbReference>
<reference evidence="1" key="1">
    <citation type="submission" date="2022-02" db="EMBL/GenBank/DDBJ databases">
        <authorList>
            <person name="Henning P.M."/>
            <person name="McCubbin A.G."/>
            <person name="Shore J.S."/>
        </authorList>
    </citation>
    <scope>NUCLEOTIDE SEQUENCE</scope>
    <source>
        <strain evidence="1">F60SS</strain>
        <tissue evidence="1">Leaves</tissue>
    </source>
</reference>
<name>A0A9Q0FW30_9ROSI</name>
<dbReference type="AlphaFoldDB" id="A0A9Q0FW30"/>
<organism evidence="1 2">
    <name type="scientific">Turnera subulata</name>
    <dbReference type="NCBI Taxonomy" id="218843"/>
    <lineage>
        <taxon>Eukaryota</taxon>
        <taxon>Viridiplantae</taxon>
        <taxon>Streptophyta</taxon>
        <taxon>Embryophyta</taxon>
        <taxon>Tracheophyta</taxon>
        <taxon>Spermatophyta</taxon>
        <taxon>Magnoliopsida</taxon>
        <taxon>eudicotyledons</taxon>
        <taxon>Gunneridae</taxon>
        <taxon>Pentapetalae</taxon>
        <taxon>rosids</taxon>
        <taxon>fabids</taxon>
        <taxon>Malpighiales</taxon>
        <taxon>Passifloraceae</taxon>
        <taxon>Turnera</taxon>
    </lineage>
</organism>